<organism evidence="2 3">
    <name type="scientific">Portunus trituberculatus</name>
    <name type="common">Swimming crab</name>
    <name type="synonym">Neptunus trituberculatus</name>
    <dbReference type="NCBI Taxonomy" id="210409"/>
    <lineage>
        <taxon>Eukaryota</taxon>
        <taxon>Metazoa</taxon>
        <taxon>Ecdysozoa</taxon>
        <taxon>Arthropoda</taxon>
        <taxon>Crustacea</taxon>
        <taxon>Multicrustacea</taxon>
        <taxon>Malacostraca</taxon>
        <taxon>Eumalacostraca</taxon>
        <taxon>Eucarida</taxon>
        <taxon>Decapoda</taxon>
        <taxon>Pleocyemata</taxon>
        <taxon>Brachyura</taxon>
        <taxon>Eubrachyura</taxon>
        <taxon>Portunoidea</taxon>
        <taxon>Portunidae</taxon>
        <taxon>Portuninae</taxon>
        <taxon>Portunus</taxon>
    </lineage>
</organism>
<dbReference type="AlphaFoldDB" id="A0A5B7FI73"/>
<sequence length="68" mass="7252">MFSSSNVHGMSSSVGPREIRNTFHSLSSEPPSASPTSSGISSPAPEAFIVSLSVCTTQEHQEKKDEEE</sequence>
<feature type="compositionally biased region" description="Low complexity" evidence="1">
    <location>
        <begin position="1"/>
        <end position="15"/>
    </location>
</feature>
<reference evidence="2 3" key="1">
    <citation type="submission" date="2019-05" db="EMBL/GenBank/DDBJ databases">
        <title>Another draft genome of Portunus trituberculatus and its Hox gene families provides insights of decapod evolution.</title>
        <authorList>
            <person name="Jeong J.-H."/>
            <person name="Song I."/>
            <person name="Kim S."/>
            <person name="Choi T."/>
            <person name="Kim D."/>
            <person name="Ryu S."/>
            <person name="Kim W."/>
        </authorList>
    </citation>
    <scope>NUCLEOTIDE SEQUENCE [LARGE SCALE GENOMIC DNA]</scope>
    <source>
        <tissue evidence="2">Muscle</tissue>
    </source>
</reference>
<evidence type="ECO:0000256" key="1">
    <source>
        <dbReference type="SAM" id="MobiDB-lite"/>
    </source>
</evidence>
<protein>
    <submittedName>
        <fullName evidence="2">Uncharacterized protein</fullName>
    </submittedName>
</protein>
<dbReference type="Proteomes" id="UP000324222">
    <property type="component" value="Unassembled WGS sequence"/>
</dbReference>
<keyword evidence="3" id="KW-1185">Reference proteome</keyword>
<evidence type="ECO:0000313" key="2">
    <source>
        <dbReference type="EMBL" id="MPC44859.1"/>
    </source>
</evidence>
<evidence type="ECO:0000313" key="3">
    <source>
        <dbReference type="Proteomes" id="UP000324222"/>
    </source>
</evidence>
<gene>
    <name evidence="2" type="ORF">E2C01_038540</name>
</gene>
<proteinExistence type="predicted"/>
<name>A0A5B7FI73_PORTR</name>
<feature type="region of interest" description="Disordered" evidence="1">
    <location>
        <begin position="1"/>
        <end position="45"/>
    </location>
</feature>
<accession>A0A5B7FI73</accession>
<comment type="caution">
    <text evidence="2">The sequence shown here is derived from an EMBL/GenBank/DDBJ whole genome shotgun (WGS) entry which is preliminary data.</text>
</comment>
<dbReference type="EMBL" id="VSRR010006469">
    <property type="protein sequence ID" value="MPC44859.1"/>
    <property type="molecule type" value="Genomic_DNA"/>
</dbReference>
<feature type="compositionally biased region" description="Low complexity" evidence="1">
    <location>
        <begin position="25"/>
        <end position="45"/>
    </location>
</feature>